<dbReference type="Proteomes" id="UP000318349">
    <property type="component" value="Unassembled WGS sequence"/>
</dbReference>
<dbReference type="PANTHER" id="PTHR43861:SF1">
    <property type="entry name" value="TRANS-ACONITATE 2-METHYLTRANSFERASE"/>
    <property type="match status" value="1"/>
</dbReference>
<protein>
    <submittedName>
        <fullName evidence="1">Class I SAM-dependent methyltransferase</fullName>
    </submittedName>
</protein>
<dbReference type="PANTHER" id="PTHR43861">
    <property type="entry name" value="TRANS-ACONITATE 2-METHYLTRANSFERASE-RELATED"/>
    <property type="match status" value="1"/>
</dbReference>
<gene>
    <name evidence="1" type="ORF">FHP89_12365</name>
</gene>
<dbReference type="EMBL" id="VMNI01000011">
    <property type="protein sequence ID" value="TVO75741.1"/>
    <property type="molecule type" value="Genomic_DNA"/>
</dbReference>
<keyword evidence="1" id="KW-0808">Transferase</keyword>
<comment type="caution">
    <text evidence="1">The sequence shown here is derived from an EMBL/GenBank/DDBJ whole genome shotgun (WGS) entry which is preliminary data.</text>
</comment>
<reference evidence="1 2" key="1">
    <citation type="submission" date="2019-07" db="EMBL/GenBank/DDBJ databases">
        <title>The pathways for chlorine oxyanion respiration interact through the shared metabolite chlorate.</title>
        <authorList>
            <person name="Barnum T.P."/>
            <person name="Cheng Y."/>
            <person name="Hill K.A."/>
            <person name="Lucas L.N."/>
            <person name="Carlson H.K."/>
            <person name="Coates J.D."/>
        </authorList>
    </citation>
    <scope>NUCLEOTIDE SEQUENCE [LARGE SCALE GENOMIC DNA]</scope>
    <source>
        <strain evidence="1 2">SFB-1</strain>
    </source>
</reference>
<dbReference type="CDD" id="cd02440">
    <property type="entry name" value="AdoMet_MTases"/>
    <property type="match status" value="1"/>
</dbReference>
<sequence>MAADQPSNYAYTKLKGQGEHASDFIVAMAQGHQNVLELGAGPGSVTRRLSTEAGCKVTAVELMDEFLPHLSPHCTRVVQANLDDPSWSDAVGSDIQYDLIIAGDVLEHLRDPQATLDAASQHLSTDGAVVVSLPHIGHCVIHACLMNEDFAYQSWGLLDRTHIRFFGIRNMQALMNSAGLKIIDVMHVCREPEDTEYAAVWRAAPSDLKAAIEQNPFAKVYQTVIKAVPFATQGAEISLIDHSPDAPRVTPMMRLNRAAKRLLPSSLYRLARRVYGRVLSR</sequence>
<name>A0A557SEG0_9RHOO</name>
<dbReference type="Gene3D" id="3.40.50.150">
    <property type="entry name" value="Vaccinia Virus protein VP39"/>
    <property type="match status" value="1"/>
</dbReference>
<keyword evidence="1" id="KW-0489">Methyltransferase</keyword>
<dbReference type="AlphaFoldDB" id="A0A557SEG0"/>
<evidence type="ECO:0000313" key="2">
    <source>
        <dbReference type="Proteomes" id="UP000318349"/>
    </source>
</evidence>
<organism evidence="1 2">
    <name type="scientific">Denitromonas halophila</name>
    <dbReference type="NCBI Taxonomy" id="1629404"/>
    <lineage>
        <taxon>Bacteria</taxon>
        <taxon>Pseudomonadati</taxon>
        <taxon>Pseudomonadota</taxon>
        <taxon>Betaproteobacteria</taxon>
        <taxon>Rhodocyclales</taxon>
        <taxon>Zoogloeaceae</taxon>
        <taxon>Denitromonas</taxon>
    </lineage>
</organism>
<dbReference type="SUPFAM" id="SSF53335">
    <property type="entry name" value="S-adenosyl-L-methionine-dependent methyltransferases"/>
    <property type="match status" value="1"/>
</dbReference>
<dbReference type="GO" id="GO:0032259">
    <property type="term" value="P:methylation"/>
    <property type="evidence" value="ECO:0007669"/>
    <property type="project" value="UniProtKB-KW"/>
</dbReference>
<dbReference type="InterPro" id="IPR029063">
    <property type="entry name" value="SAM-dependent_MTases_sf"/>
</dbReference>
<proteinExistence type="predicted"/>
<dbReference type="Pfam" id="PF13489">
    <property type="entry name" value="Methyltransf_23"/>
    <property type="match status" value="1"/>
</dbReference>
<accession>A0A557SEG0</accession>
<dbReference type="GO" id="GO:0008168">
    <property type="term" value="F:methyltransferase activity"/>
    <property type="evidence" value="ECO:0007669"/>
    <property type="project" value="UniProtKB-KW"/>
</dbReference>
<evidence type="ECO:0000313" key="1">
    <source>
        <dbReference type="EMBL" id="TVO75741.1"/>
    </source>
</evidence>